<dbReference type="Pfam" id="PF09339">
    <property type="entry name" value="HTH_IclR"/>
    <property type="match status" value="1"/>
</dbReference>
<dbReference type="SMART" id="SM00346">
    <property type="entry name" value="HTH_ICLR"/>
    <property type="match status" value="1"/>
</dbReference>
<accession>A0A917AKY4</accession>
<keyword evidence="3" id="KW-0804">Transcription</keyword>
<dbReference type="AlphaFoldDB" id="A0A917AKY4"/>
<feature type="domain" description="IclR-ED" evidence="5">
    <location>
        <begin position="67"/>
        <end position="215"/>
    </location>
</feature>
<dbReference type="InterPro" id="IPR014757">
    <property type="entry name" value="Tscrpt_reg_IclR_C"/>
</dbReference>
<name>A0A917AKY4_9MICC</name>
<gene>
    <name evidence="6" type="ORF">GCM10011401_03270</name>
</gene>
<dbReference type="PANTHER" id="PTHR30136:SF35">
    <property type="entry name" value="HTH-TYPE TRANSCRIPTIONAL REGULATOR RV1719"/>
    <property type="match status" value="1"/>
</dbReference>
<evidence type="ECO:0000313" key="7">
    <source>
        <dbReference type="Proteomes" id="UP000633136"/>
    </source>
</evidence>
<dbReference type="PANTHER" id="PTHR30136">
    <property type="entry name" value="HELIX-TURN-HELIX TRANSCRIPTIONAL REGULATOR, ICLR FAMILY"/>
    <property type="match status" value="1"/>
</dbReference>
<evidence type="ECO:0000259" key="5">
    <source>
        <dbReference type="PROSITE" id="PS51078"/>
    </source>
</evidence>
<dbReference type="GO" id="GO:0045892">
    <property type="term" value="P:negative regulation of DNA-templated transcription"/>
    <property type="evidence" value="ECO:0007669"/>
    <property type="project" value="TreeGrafter"/>
</dbReference>
<dbReference type="SUPFAM" id="SSF46785">
    <property type="entry name" value="Winged helix' DNA-binding domain"/>
    <property type="match status" value="1"/>
</dbReference>
<comment type="caution">
    <text evidence="6">The sequence shown here is derived from an EMBL/GenBank/DDBJ whole genome shotgun (WGS) entry which is preliminary data.</text>
</comment>
<evidence type="ECO:0008006" key="8">
    <source>
        <dbReference type="Google" id="ProtNLM"/>
    </source>
</evidence>
<dbReference type="InterPro" id="IPR029016">
    <property type="entry name" value="GAF-like_dom_sf"/>
</dbReference>
<proteinExistence type="predicted"/>
<dbReference type="InterPro" id="IPR036388">
    <property type="entry name" value="WH-like_DNA-bd_sf"/>
</dbReference>
<dbReference type="PROSITE" id="PS51078">
    <property type="entry name" value="ICLR_ED"/>
    <property type="match status" value="1"/>
</dbReference>
<evidence type="ECO:0000313" key="6">
    <source>
        <dbReference type="EMBL" id="GGE59750.1"/>
    </source>
</evidence>
<dbReference type="Proteomes" id="UP000633136">
    <property type="component" value="Unassembled WGS sequence"/>
</dbReference>
<keyword evidence="7" id="KW-1185">Reference proteome</keyword>
<dbReference type="Gene3D" id="1.10.10.10">
    <property type="entry name" value="Winged helix-like DNA-binding domain superfamily/Winged helix DNA-binding domain"/>
    <property type="match status" value="1"/>
</dbReference>
<dbReference type="InterPro" id="IPR005471">
    <property type="entry name" value="Tscrpt_reg_IclR_N"/>
</dbReference>
<protein>
    <recommendedName>
        <fullName evidence="8">Transcriptional regulator</fullName>
    </recommendedName>
</protein>
<evidence type="ECO:0000256" key="1">
    <source>
        <dbReference type="ARBA" id="ARBA00023015"/>
    </source>
</evidence>
<evidence type="ECO:0000259" key="4">
    <source>
        <dbReference type="PROSITE" id="PS51077"/>
    </source>
</evidence>
<evidence type="ECO:0000256" key="3">
    <source>
        <dbReference type="ARBA" id="ARBA00023163"/>
    </source>
</evidence>
<organism evidence="6 7">
    <name type="scientific">Nesterenkonia cremea</name>
    <dbReference type="NCBI Taxonomy" id="1882340"/>
    <lineage>
        <taxon>Bacteria</taxon>
        <taxon>Bacillati</taxon>
        <taxon>Actinomycetota</taxon>
        <taxon>Actinomycetes</taxon>
        <taxon>Micrococcales</taxon>
        <taxon>Micrococcaceae</taxon>
        <taxon>Nesterenkonia</taxon>
    </lineage>
</organism>
<keyword evidence="2" id="KW-0238">DNA-binding</keyword>
<dbReference type="Gene3D" id="3.30.450.40">
    <property type="match status" value="2"/>
</dbReference>
<dbReference type="SUPFAM" id="SSF55781">
    <property type="entry name" value="GAF domain-like"/>
    <property type="match status" value="1"/>
</dbReference>
<reference evidence="6" key="1">
    <citation type="journal article" date="2014" name="Int. J. Syst. Evol. Microbiol.">
        <title>Complete genome sequence of Corynebacterium casei LMG S-19264T (=DSM 44701T), isolated from a smear-ripened cheese.</title>
        <authorList>
            <consortium name="US DOE Joint Genome Institute (JGI-PGF)"/>
            <person name="Walter F."/>
            <person name="Albersmeier A."/>
            <person name="Kalinowski J."/>
            <person name="Ruckert C."/>
        </authorList>
    </citation>
    <scope>NUCLEOTIDE SEQUENCE</scope>
    <source>
        <strain evidence="6">CGMCC 1.15388</strain>
    </source>
</reference>
<evidence type="ECO:0000256" key="2">
    <source>
        <dbReference type="ARBA" id="ARBA00023125"/>
    </source>
</evidence>
<sequence length="216" mass="22688">MPENSTRTVQRALALLAAVCERGDASLAEASRDCDLSSSTAFRLMRTLESSGFLARSSDHTFRPGPWLIRLGAQAFSQDMLVPLSRGPMESVVEATGESVCLSVPGVGDTAMYVAIVEGTYSVRHTNWVGRTIPLKGSAAGEVLRGGIPEAGYVVLENTVEEDVTAICAPVCVGGEVPAAMSTLVPSYRLDERRRQVCGAALVAAASEVSQALGAE</sequence>
<dbReference type="EMBL" id="BMIS01000001">
    <property type="protein sequence ID" value="GGE59750.1"/>
    <property type="molecule type" value="Genomic_DNA"/>
</dbReference>
<dbReference type="GO" id="GO:0003700">
    <property type="term" value="F:DNA-binding transcription factor activity"/>
    <property type="evidence" value="ECO:0007669"/>
    <property type="project" value="TreeGrafter"/>
</dbReference>
<feature type="domain" description="HTH iclR-type" evidence="4">
    <location>
        <begin position="6"/>
        <end position="66"/>
    </location>
</feature>
<dbReference type="PROSITE" id="PS51077">
    <property type="entry name" value="HTH_ICLR"/>
    <property type="match status" value="1"/>
</dbReference>
<keyword evidence="1" id="KW-0805">Transcription regulation</keyword>
<dbReference type="InterPro" id="IPR036390">
    <property type="entry name" value="WH_DNA-bd_sf"/>
</dbReference>
<reference evidence="6" key="2">
    <citation type="submission" date="2020-09" db="EMBL/GenBank/DDBJ databases">
        <authorList>
            <person name="Sun Q."/>
            <person name="Zhou Y."/>
        </authorList>
    </citation>
    <scope>NUCLEOTIDE SEQUENCE</scope>
    <source>
        <strain evidence="6">CGMCC 1.15388</strain>
    </source>
</reference>
<dbReference type="GO" id="GO:0003677">
    <property type="term" value="F:DNA binding"/>
    <property type="evidence" value="ECO:0007669"/>
    <property type="project" value="UniProtKB-KW"/>
</dbReference>
<dbReference type="InterPro" id="IPR050707">
    <property type="entry name" value="HTH_MetabolicPath_Reg"/>
</dbReference>
<dbReference type="Pfam" id="PF01614">
    <property type="entry name" value="IclR_C"/>
    <property type="match status" value="1"/>
</dbReference>